<dbReference type="PROSITE" id="PS51353">
    <property type="entry name" value="ARSC"/>
    <property type="match status" value="1"/>
</dbReference>
<evidence type="ECO:0000256" key="1">
    <source>
        <dbReference type="ARBA" id="ARBA00007198"/>
    </source>
</evidence>
<organism evidence="3 4">
    <name type="scientific">marine gamma proteobacterium HTCC2143</name>
    <dbReference type="NCBI Taxonomy" id="247633"/>
    <lineage>
        <taxon>Bacteria</taxon>
        <taxon>Pseudomonadati</taxon>
        <taxon>Pseudomonadota</taxon>
        <taxon>Gammaproteobacteria</taxon>
        <taxon>Cellvibrionales</taxon>
        <taxon>Spongiibacteraceae</taxon>
        <taxon>BD1-7 clade</taxon>
    </lineage>
</organism>
<dbReference type="CDD" id="cd03035">
    <property type="entry name" value="ArsC_Yffb"/>
    <property type="match status" value="1"/>
</dbReference>
<evidence type="ECO:0000313" key="4">
    <source>
        <dbReference type="Proteomes" id="UP000004931"/>
    </source>
</evidence>
<dbReference type="InterPro" id="IPR006504">
    <property type="entry name" value="Tscrpt_reg_Spx/MgsR"/>
</dbReference>
<keyword evidence="4" id="KW-1185">Reference proteome</keyword>
<sequence length="115" mass="13221">MTTVTLYGIKNCDTVKKARQWLDANNVSYHFHDFREQGISSSQAKLWIQQLGWDSVVNKRSTSWKQLDVNDRNTMNESDALAAILSNPTLVKRPLLDIDGQYSVGFSTEDYQMKF</sequence>
<dbReference type="NCBIfam" id="NF008107">
    <property type="entry name" value="PRK10853.1"/>
    <property type="match status" value="1"/>
</dbReference>
<reference evidence="3 4" key="1">
    <citation type="journal article" date="2010" name="J. Bacteriol.">
        <title>Genome sequence of the oligotrophic marine Gammaproteobacterium HTCC2143, isolated from the Oregon Coast.</title>
        <authorList>
            <person name="Oh H.M."/>
            <person name="Kang I."/>
            <person name="Ferriera S."/>
            <person name="Giovannoni S.J."/>
            <person name="Cho J.C."/>
        </authorList>
    </citation>
    <scope>NUCLEOTIDE SEQUENCE [LARGE SCALE GENOMIC DNA]</scope>
    <source>
        <strain evidence="3 4">HTCC2143</strain>
    </source>
</reference>
<dbReference type="PANTHER" id="PTHR30041:SF8">
    <property type="entry name" value="PROTEIN YFFB"/>
    <property type="match status" value="1"/>
</dbReference>
<dbReference type="NCBIfam" id="TIGR01617">
    <property type="entry name" value="arsC_related"/>
    <property type="match status" value="1"/>
</dbReference>
<dbReference type="InterPro" id="IPR036249">
    <property type="entry name" value="Thioredoxin-like_sf"/>
</dbReference>
<name>A0YE62_9GAMM</name>
<dbReference type="EMBL" id="AAVT01000006">
    <property type="protein sequence ID" value="EAW30698.1"/>
    <property type="molecule type" value="Genomic_DNA"/>
</dbReference>
<evidence type="ECO:0000313" key="3">
    <source>
        <dbReference type="EMBL" id="EAW30698.1"/>
    </source>
</evidence>
<accession>A0YE62</accession>
<dbReference type="PANTHER" id="PTHR30041">
    <property type="entry name" value="ARSENATE REDUCTASE"/>
    <property type="match status" value="1"/>
</dbReference>
<dbReference type="OrthoDB" id="9803749at2"/>
<dbReference type="STRING" id="247633.GP2143_02204"/>
<dbReference type="InterPro" id="IPR006660">
    <property type="entry name" value="Arsenate_reductase-like"/>
</dbReference>
<evidence type="ECO:0000256" key="2">
    <source>
        <dbReference type="PROSITE-ProRule" id="PRU01282"/>
    </source>
</evidence>
<dbReference type="Gene3D" id="3.40.30.10">
    <property type="entry name" value="Glutaredoxin"/>
    <property type="match status" value="1"/>
</dbReference>
<dbReference type="Proteomes" id="UP000004931">
    <property type="component" value="Unassembled WGS sequence"/>
</dbReference>
<dbReference type="SUPFAM" id="SSF52833">
    <property type="entry name" value="Thioredoxin-like"/>
    <property type="match status" value="1"/>
</dbReference>
<dbReference type="Pfam" id="PF03960">
    <property type="entry name" value="ArsC"/>
    <property type="match status" value="1"/>
</dbReference>
<gene>
    <name evidence="3" type="ORF">GP2143_02204</name>
</gene>
<dbReference type="eggNOG" id="COG1393">
    <property type="taxonomic scope" value="Bacteria"/>
</dbReference>
<comment type="similarity">
    <text evidence="1 2">Belongs to the ArsC family.</text>
</comment>
<proteinExistence type="inferred from homology"/>
<comment type="caution">
    <text evidence="3">The sequence shown here is derived from an EMBL/GenBank/DDBJ whole genome shotgun (WGS) entry which is preliminary data.</text>
</comment>
<protein>
    <submittedName>
        <fullName evidence="3">Putative arsenate reductase</fullName>
    </submittedName>
</protein>
<dbReference type="AlphaFoldDB" id="A0YE62"/>